<gene>
    <name evidence="1" type="ORF">SJAV_17990</name>
</gene>
<dbReference type="RefSeq" id="WP_369609414.1">
    <property type="nucleotide sequence ID" value="NZ_AP031322.1"/>
</dbReference>
<reference evidence="1" key="1">
    <citation type="submission" date="2024-03" db="EMBL/GenBank/DDBJ databases">
        <title>Complete genome sequence of Sulfurisphaera javensis strain KD-1.</title>
        <authorList>
            <person name="Sakai H."/>
            <person name="Nur N."/>
            <person name="Suwanto A."/>
            <person name="Kurosawa N."/>
        </authorList>
    </citation>
    <scope>NUCLEOTIDE SEQUENCE</scope>
    <source>
        <strain evidence="1">KD-1</strain>
    </source>
</reference>
<proteinExistence type="predicted"/>
<name>A0AAT9GT62_9CREN</name>
<dbReference type="EMBL" id="AP031322">
    <property type="protein sequence ID" value="BFH73855.1"/>
    <property type="molecule type" value="Genomic_DNA"/>
</dbReference>
<evidence type="ECO:0000313" key="1">
    <source>
        <dbReference type="EMBL" id="BFH73855.1"/>
    </source>
</evidence>
<dbReference type="KEGG" id="sjv:SJAV_17990"/>
<organism evidence="1">
    <name type="scientific">Sulfurisphaera javensis</name>
    <dbReference type="NCBI Taxonomy" id="2049879"/>
    <lineage>
        <taxon>Archaea</taxon>
        <taxon>Thermoproteota</taxon>
        <taxon>Thermoprotei</taxon>
        <taxon>Sulfolobales</taxon>
        <taxon>Sulfolobaceae</taxon>
        <taxon>Sulfurisphaera</taxon>
    </lineage>
</organism>
<dbReference type="AlphaFoldDB" id="A0AAT9GT62"/>
<accession>A0AAT9GT62</accession>
<protein>
    <submittedName>
        <fullName evidence="1">Uncharacterized protein</fullName>
    </submittedName>
</protein>
<dbReference type="GeneID" id="92354752"/>
<sequence length="193" mass="22506">MELTVLKEPEELLLALAKGELFNNDKIEIDEDKFRFKYFHFKIEGIFKKIIEGNSIIFLFSSRLGGVKVNILITRIDEYSCKVRLIVDSWGFIGRSLKSFIQDRFLDFIIDVEFKKSVSLTKKLVVKMYTNSRGLEELLSKLSKDSSSYYFLIIDKQYIIEIVNGIELVGEETKELCKDLCYIELYELKPNGI</sequence>